<dbReference type="AlphaFoldDB" id="A0A813ALW4"/>
<dbReference type="OrthoDB" id="6359816at2759"/>
<dbReference type="Pfam" id="PF00651">
    <property type="entry name" value="BTB"/>
    <property type="match status" value="1"/>
</dbReference>
<comment type="caution">
    <text evidence="2">The sequence shown here is derived from an EMBL/GenBank/DDBJ whole genome shotgun (WGS) entry which is preliminary data.</text>
</comment>
<sequence length="412" mass="46010">MANAIEGDTAFAAGILRSCFGQGGDFTVVVEEPAESSAAEAKRTEFKVWSPLLTSWSAVFDKMINSESFMERHQARVIITDFSSTSVETFLRFLYSGVVEGPLEALVEVCALADKYQVEKLQELCTQAFEKGLNARNSSQVFVSAARFQLPDVRRMALETIWIMADDALESCPCASPELLEEILEPGLICTSNAELEVLLNSWGNRKKRKAGEEETVLGALEPVIERHLLRMKEESARMSAAYGRSLAAFGTLPVCAASYSEDIFSWLREACDSWASRPPFLGFFLNVVLGPGSFDFCLTNNEPLEQYASNRRPFHMTANSITWMLPHDSVYLTGLSFARDMPEQVHCRVFCSKDGLHWHLAADSAKSKFEAKAPLPLSRPAHLVKWFKLEVLEGDFYNNLQVQGICKDDLR</sequence>
<dbReference type="PROSITE" id="PS50097">
    <property type="entry name" value="BTB"/>
    <property type="match status" value="1"/>
</dbReference>
<protein>
    <submittedName>
        <fullName evidence="2">Bath-40 protein</fullName>
    </submittedName>
</protein>
<dbReference type="SUPFAM" id="SSF54695">
    <property type="entry name" value="POZ domain"/>
    <property type="match status" value="1"/>
</dbReference>
<feature type="domain" description="BTB" evidence="1">
    <location>
        <begin position="24"/>
        <end position="103"/>
    </location>
</feature>
<reference evidence="2" key="1">
    <citation type="submission" date="2021-02" db="EMBL/GenBank/DDBJ databases">
        <authorList>
            <person name="Dougan E. K."/>
            <person name="Rhodes N."/>
            <person name="Thang M."/>
            <person name="Chan C."/>
        </authorList>
    </citation>
    <scope>NUCLEOTIDE SEQUENCE</scope>
</reference>
<name>A0A813ALW4_9DINO</name>
<dbReference type="EMBL" id="CAJNJA010061309">
    <property type="protein sequence ID" value="CAE7873372.1"/>
    <property type="molecule type" value="Genomic_DNA"/>
</dbReference>
<dbReference type="PANTHER" id="PTHR24410">
    <property type="entry name" value="HL07962P-RELATED"/>
    <property type="match status" value="1"/>
</dbReference>
<dbReference type="InterPro" id="IPR000210">
    <property type="entry name" value="BTB/POZ_dom"/>
</dbReference>
<gene>
    <name evidence="2" type="primary">bath-40</name>
    <name evidence="2" type="ORF">SNEC2469_LOCUS28334</name>
</gene>
<dbReference type="InterPro" id="IPR051481">
    <property type="entry name" value="BTB-POZ/Galectin-3-binding"/>
</dbReference>
<dbReference type="Gene3D" id="3.30.710.10">
    <property type="entry name" value="Potassium Channel Kv1.1, Chain A"/>
    <property type="match status" value="1"/>
</dbReference>
<evidence type="ECO:0000313" key="2">
    <source>
        <dbReference type="EMBL" id="CAE7873372.1"/>
    </source>
</evidence>
<dbReference type="PANTHER" id="PTHR24410:SF23">
    <property type="entry name" value="BTB DOMAIN-CONTAINING PROTEIN-RELATED"/>
    <property type="match status" value="1"/>
</dbReference>
<organism evidence="2 3">
    <name type="scientific">Symbiodinium necroappetens</name>
    <dbReference type="NCBI Taxonomy" id="1628268"/>
    <lineage>
        <taxon>Eukaryota</taxon>
        <taxon>Sar</taxon>
        <taxon>Alveolata</taxon>
        <taxon>Dinophyceae</taxon>
        <taxon>Suessiales</taxon>
        <taxon>Symbiodiniaceae</taxon>
        <taxon>Symbiodinium</taxon>
    </lineage>
</organism>
<keyword evidence="3" id="KW-1185">Reference proteome</keyword>
<accession>A0A813ALW4</accession>
<dbReference type="SMART" id="SM00225">
    <property type="entry name" value="BTB"/>
    <property type="match status" value="1"/>
</dbReference>
<evidence type="ECO:0000259" key="1">
    <source>
        <dbReference type="PROSITE" id="PS50097"/>
    </source>
</evidence>
<dbReference type="Proteomes" id="UP000601435">
    <property type="component" value="Unassembled WGS sequence"/>
</dbReference>
<dbReference type="InterPro" id="IPR011333">
    <property type="entry name" value="SKP1/BTB/POZ_sf"/>
</dbReference>
<evidence type="ECO:0000313" key="3">
    <source>
        <dbReference type="Proteomes" id="UP000601435"/>
    </source>
</evidence>
<proteinExistence type="predicted"/>